<dbReference type="Proteomes" id="UP000053429">
    <property type="component" value="Unassembled WGS sequence"/>
</dbReference>
<gene>
    <name evidence="2" type="ORF">AQJ67_33065</name>
</gene>
<keyword evidence="1" id="KW-0472">Membrane</keyword>
<organism evidence="2 3">
    <name type="scientific">Streptomyces caeruleatus</name>
    <dbReference type="NCBI Taxonomy" id="661399"/>
    <lineage>
        <taxon>Bacteria</taxon>
        <taxon>Bacillati</taxon>
        <taxon>Actinomycetota</taxon>
        <taxon>Actinomycetes</taxon>
        <taxon>Kitasatosporales</taxon>
        <taxon>Streptomycetaceae</taxon>
        <taxon>Streptomyces</taxon>
    </lineage>
</organism>
<feature type="transmembrane region" description="Helical" evidence="1">
    <location>
        <begin position="12"/>
        <end position="30"/>
    </location>
</feature>
<evidence type="ECO:0000256" key="1">
    <source>
        <dbReference type="SAM" id="Phobius"/>
    </source>
</evidence>
<sequence length="86" mass="9311">MTARTASHFTTILLGLAVLTPWLFFVASVMSGSLLWLAALNLIGTHVGLLVMLRGYRNDSRALKRWGAATHAATLLLFFVAAAILQ</sequence>
<feature type="transmembrane region" description="Helical" evidence="1">
    <location>
        <begin position="68"/>
        <end position="85"/>
    </location>
</feature>
<evidence type="ECO:0000313" key="3">
    <source>
        <dbReference type="Proteomes" id="UP000053429"/>
    </source>
</evidence>
<proteinExistence type="predicted"/>
<dbReference type="EMBL" id="LMWY01000044">
    <property type="protein sequence ID" value="KUN96089.1"/>
    <property type="molecule type" value="Genomic_DNA"/>
</dbReference>
<feature type="transmembrane region" description="Helical" evidence="1">
    <location>
        <begin position="36"/>
        <end position="56"/>
    </location>
</feature>
<keyword evidence="1" id="KW-0812">Transmembrane</keyword>
<protein>
    <submittedName>
        <fullName evidence="2">Uncharacterized protein</fullName>
    </submittedName>
</protein>
<keyword evidence="3" id="KW-1185">Reference proteome</keyword>
<accession>A0A124I7F7</accession>
<comment type="caution">
    <text evidence="2">The sequence shown here is derived from an EMBL/GenBank/DDBJ whole genome shotgun (WGS) entry which is preliminary data.</text>
</comment>
<name>A0A124I7F7_9ACTN</name>
<dbReference type="AlphaFoldDB" id="A0A124I7F7"/>
<reference evidence="2 3" key="1">
    <citation type="submission" date="2015-10" db="EMBL/GenBank/DDBJ databases">
        <title>Draft genome sequence of Streptomyces caeruleatus NRRL B-24802, type strain for the species Streptomyces caeruleatus.</title>
        <authorList>
            <person name="Ruckert C."/>
            <person name="Winkler A."/>
            <person name="Kalinowski J."/>
            <person name="Kampfer P."/>
            <person name="Glaeser S."/>
        </authorList>
    </citation>
    <scope>NUCLEOTIDE SEQUENCE [LARGE SCALE GENOMIC DNA]</scope>
    <source>
        <strain evidence="2 3">NRRL B-24802</strain>
    </source>
</reference>
<evidence type="ECO:0000313" key="2">
    <source>
        <dbReference type="EMBL" id="KUN96089.1"/>
    </source>
</evidence>
<keyword evidence="1" id="KW-1133">Transmembrane helix</keyword>